<evidence type="ECO:0000313" key="3">
    <source>
        <dbReference type="Proteomes" id="UP000693970"/>
    </source>
</evidence>
<keyword evidence="1" id="KW-0472">Membrane</keyword>
<reference evidence="2" key="2">
    <citation type="submission" date="2021-04" db="EMBL/GenBank/DDBJ databases">
        <authorList>
            <person name="Podell S."/>
        </authorList>
    </citation>
    <scope>NUCLEOTIDE SEQUENCE</scope>
    <source>
        <strain evidence="2">Hildebrandi</strain>
    </source>
</reference>
<comment type="caution">
    <text evidence="2">The sequence shown here is derived from an EMBL/GenBank/DDBJ whole genome shotgun (WGS) entry which is preliminary data.</text>
</comment>
<proteinExistence type="predicted"/>
<evidence type="ECO:0000256" key="1">
    <source>
        <dbReference type="SAM" id="Phobius"/>
    </source>
</evidence>
<name>A0A9K3KCN8_9STRA</name>
<keyword evidence="1" id="KW-0812">Transmembrane</keyword>
<organism evidence="2 3">
    <name type="scientific">Nitzschia inconspicua</name>
    <dbReference type="NCBI Taxonomy" id="303405"/>
    <lineage>
        <taxon>Eukaryota</taxon>
        <taxon>Sar</taxon>
        <taxon>Stramenopiles</taxon>
        <taxon>Ochrophyta</taxon>
        <taxon>Bacillariophyta</taxon>
        <taxon>Bacillariophyceae</taxon>
        <taxon>Bacillariophycidae</taxon>
        <taxon>Bacillariales</taxon>
        <taxon>Bacillariaceae</taxon>
        <taxon>Nitzschia</taxon>
    </lineage>
</organism>
<keyword evidence="3" id="KW-1185">Reference proteome</keyword>
<dbReference type="Proteomes" id="UP000693970">
    <property type="component" value="Unassembled WGS sequence"/>
</dbReference>
<protein>
    <submittedName>
        <fullName evidence="2">Uncharacterized protein</fullName>
    </submittedName>
</protein>
<keyword evidence="1" id="KW-1133">Transmembrane helix</keyword>
<gene>
    <name evidence="2" type="ORF">IV203_023116</name>
</gene>
<reference evidence="2" key="1">
    <citation type="journal article" date="2021" name="Sci. Rep.">
        <title>Diploid genomic architecture of Nitzschia inconspicua, an elite biomass production diatom.</title>
        <authorList>
            <person name="Oliver A."/>
            <person name="Podell S."/>
            <person name="Pinowska A."/>
            <person name="Traller J.C."/>
            <person name="Smith S.R."/>
            <person name="McClure R."/>
            <person name="Beliaev A."/>
            <person name="Bohutskyi P."/>
            <person name="Hill E.A."/>
            <person name="Rabines A."/>
            <person name="Zheng H."/>
            <person name="Allen L.Z."/>
            <person name="Kuo A."/>
            <person name="Grigoriev I.V."/>
            <person name="Allen A.E."/>
            <person name="Hazlebeck D."/>
            <person name="Allen E.E."/>
        </authorList>
    </citation>
    <scope>NUCLEOTIDE SEQUENCE</scope>
    <source>
        <strain evidence="2">Hildebrandi</strain>
    </source>
</reference>
<accession>A0A9K3KCN8</accession>
<dbReference type="EMBL" id="JAGRRH010000026">
    <property type="protein sequence ID" value="KAG7341165.1"/>
    <property type="molecule type" value="Genomic_DNA"/>
</dbReference>
<sequence>MVMLESECINVGHDSCDFKAEEKTKREVRSEDEAGVVRGGLYCCLRNGCHAGRAWNCWSLLVVTLVTLSVVTTIGWVISTTRHGTTKSSGPYAGAVYVGYAPYTLLMEKGVVTAKEIGPEGPLLRVENVLFSVNETIHADVSLGDTVDIFSTAVCGNMTECPLRTDWKDKSYNSGNDWIVPRISTVLMNGNVAFVNSSYAIDEDAPKRRSAYASVFVQDVEGRIVSLRIEAVDDGLPFGVTVQGFSYTNTEADAECNETASYDFCGQRDRLPDFAALPTWALPCELVADMASTGTLDLALKNTFSRCEHGRGLQLVEVAA</sequence>
<dbReference type="AlphaFoldDB" id="A0A9K3KCN8"/>
<feature type="transmembrane region" description="Helical" evidence="1">
    <location>
        <begin position="55"/>
        <end position="78"/>
    </location>
</feature>
<evidence type="ECO:0000313" key="2">
    <source>
        <dbReference type="EMBL" id="KAG7341165.1"/>
    </source>
</evidence>